<evidence type="ECO:0000256" key="17">
    <source>
        <dbReference type="SAM" id="Phobius"/>
    </source>
</evidence>
<dbReference type="PRINTS" id="PR01434">
    <property type="entry name" value="NADHDHGNASE5"/>
</dbReference>
<keyword evidence="7" id="KW-0999">Mitochondrion inner membrane</keyword>
<feature type="transmembrane region" description="Helical" evidence="17">
    <location>
        <begin position="51"/>
        <end position="71"/>
    </location>
</feature>
<feature type="transmembrane region" description="Helical" evidence="17">
    <location>
        <begin position="83"/>
        <end position="101"/>
    </location>
</feature>
<keyword evidence="4" id="KW-0813">Transport</keyword>
<evidence type="ECO:0000256" key="14">
    <source>
        <dbReference type="ARBA" id="ARBA00023136"/>
    </source>
</evidence>
<evidence type="ECO:0000256" key="1">
    <source>
        <dbReference type="ARBA" id="ARBA00004448"/>
    </source>
</evidence>
<dbReference type="GO" id="GO:0042773">
    <property type="term" value="P:ATP synthesis coupled electron transport"/>
    <property type="evidence" value="ECO:0007669"/>
    <property type="project" value="InterPro"/>
</dbReference>
<dbReference type="PANTHER" id="PTHR42829:SF2">
    <property type="entry name" value="NADH-UBIQUINONE OXIDOREDUCTASE CHAIN 5"/>
    <property type="match status" value="1"/>
</dbReference>
<keyword evidence="14 17" id="KW-0472">Membrane</keyword>
<dbReference type="InterPro" id="IPR001750">
    <property type="entry name" value="ND/Mrp_TM"/>
</dbReference>
<dbReference type="EC" id="7.1.1.2" evidence="2"/>
<keyword evidence="13 20" id="KW-0496">Mitochondrion</keyword>
<keyword evidence="8" id="KW-1278">Translocase</keyword>
<reference evidence="20" key="1">
    <citation type="submission" date="2017-09" db="EMBL/GenBank/DDBJ databases">
        <title>Comparative mitogenomic analyses of three chemosynthetic vesicomyid clams.</title>
        <authorList>
            <person name="Liu H."/>
            <person name="Zhang H."/>
            <person name="Cai S."/>
            <person name="Liu J."/>
            <person name="Vrijenhoek R.C."/>
        </authorList>
    </citation>
    <scope>NUCLEOTIDE SEQUENCE</scope>
    <source>
        <strain evidence="20">HZ235 3519-5</strain>
    </source>
</reference>
<feature type="transmembrane region" description="Helical" evidence="17">
    <location>
        <begin position="328"/>
        <end position="350"/>
    </location>
</feature>
<feature type="transmembrane region" description="Helical" evidence="17">
    <location>
        <begin position="232"/>
        <end position="249"/>
    </location>
</feature>
<keyword evidence="5" id="KW-0679">Respiratory chain</keyword>
<keyword evidence="6 17" id="KW-0812">Transmembrane</keyword>
<feature type="transmembrane region" description="Helical" evidence="17">
    <location>
        <begin position="536"/>
        <end position="555"/>
    </location>
</feature>
<evidence type="ECO:0000256" key="4">
    <source>
        <dbReference type="ARBA" id="ARBA00022448"/>
    </source>
</evidence>
<geneLocation type="mitochondrion" evidence="20"/>
<evidence type="ECO:0000256" key="12">
    <source>
        <dbReference type="ARBA" id="ARBA00023075"/>
    </source>
</evidence>
<evidence type="ECO:0000256" key="7">
    <source>
        <dbReference type="ARBA" id="ARBA00022792"/>
    </source>
</evidence>
<feature type="transmembrane region" description="Helical" evidence="17">
    <location>
        <begin position="405"/>
        <end position="425"/>
    </location>
</feature>
<evidence type="ECO:0000256" key="2">
    <source>
        <dbReference type="ARBA" id="ARBA00012944"/>
    </source>
</evidence>
<gene>
    <name evidence="20" type="primary">nad5</name>
</gene>
<comment type="subcellular location">
    <subcellularLocation>
        <location evidence="1">Mitochondrion inner membrane</location>
        <topology evidence="1">Multi-pass membrane protein</topology>
    </subcellularLocation>
</comment>
<accession>A0A2P1DMH2</accession>
<dbReference type="InterPro" id="IPR010934">
    <property type="entry name" value="NADH_DH_su5_C"/>
</dbReference>
<feature type="transmembrane region" description="Helical" evidence="17">
    <location>
        <begin position="445"/>
        <end position="466"/>
    </location>
</feature>
<dbReference type="PANTHER" id="PTHR42829">
    <property type="entry name" value="NADH-UBIQUINONE OXIDOREDUCTASE CHAIN 5"/>
    <property type="match status" value="1"/>
</dbReference>
<feature type="domain" description="NADH:quinone oxidoreductase/Mrp antiporter transmembrane" evidence="18">
    <location>
        <begin position="104"/>
        <end position="372"/>
    </location>
</feature>
<keyword evidence="9" id="KW-0249">Electron transport</keyword>
<dbReference type="EMBL" id="MF959623">
    <property type="protein sequence ID" value="AVK59525.1"/>
    <property type="molecule type" value="Genomic_DNA"/>
</dbReference>
<evidence type="ECO:0000256" key="11">
    <source>
        <dbReference type="ARBA" id="ARBA00023027"/>
    </source>
</evidence>
<evidence type="ECO:0000256" key="10">
    <source>
        <dbReference type="ARBA" id="ARBA00022989"/>
    </source>
</evidence>
<evidence type="ECO:0000256" key="16">
    <source>
        <dbReference type="ARBA" id="ARBA00049551"/>
    </source>
</evidence>
<evidence type="ECO:0000313" key="20">
    <source>
        <dbReference type="EMBL" id="AVK59525.1"/>
    </source>
</evidence>
<dbReference type="Pfam" id="PF00361">
    <property type="entry name" value="Proton_antipo_M"/>
    <property type="match status" value="1"/>
</dbReference>
<keyword evidence="12" id="KW-0830">Ubiquinone</keyword>
<keyword evidence="11" id="KW-0520">NAD</keyword>
<dbReference type="GO" id="GO:0015990">
    <property type="term" value="P:electron transport coupled proton transport"/>
    <property type="evidence" value="ECO:0007669"/>
    <property type="project" value="TreeGrafter"/>
</dbReference>
<evidence type="ECO:0000256" key="15">
    <source>
        <dbReference type="ARBA" id="ARBA00031027"/>
    </source>
</evidence>
<dbReference type="GO" id="GO:0008137">
    <property type="term" value="F:NADH dehydrogenase (ubiquinone) activity"/>
    <property type="evidence" value="ECO:0007669"/>
    <property type="project" value="UniProtKB-EC"/>
</dbReference>
<feature type="transmembrane region" description="Helical" evidence="17">
    <location>
        <begin position="146"/>
        <end position="166"/>
    </location>
</feature>
<proteinExistence type="predicted"/>
<keyword evidence="10 17" id="KW-1133">Transmembrane helix</keyword>
<feature type="transmembrane region" description="Helical" evidence="17">
    <location>
        <begin position="5"/>
        <end position="23"/>
    </location>
</feature>
<comment type="catalytic activity">
    <reaction evidence="16">
        <text>a ubiquinone + NADH + 5 H(+)(in) = a ubiquinol + NAD(+) + 4 H(+)(out)</text>
        <dbReference type="Rhea" id="RHEA:29091"/>
        <dbReference type="Rhea" id="RHEA-COMP:9565"/>
        <dbReference type="Rhea" id="RHEA-COMP:9566"/>
        <dbReference type="ChEBI" id="CHEBI:15378"/>
        <dbReference type="ChEBI" id="CHEBI:16389"/>
        <dbReference type="ChEBI" id="CHEBI:17976"/>
        <dbReference type="ChEBI" id="CHEBI:57540"/>
        <dbReference type="ChEBI" id="CHEBI:57945"/>
        <dbReference type="EC" id="7.1.1.2"/>
    </reaction>
</comment>
<evidence type="ECO:0000256" key="5">
    <source>
        <dbReference type="ARBA" id="ARBA00022660"/>
    </source>
</evidence>
<dbReference type="GO" id="GO:0003954">
    <property type="term" value="F:NADH dehydrogenase activity"/>
    <property type="evidence" value="ECO:0007669"/>
    <property type="project" value="TreeGrafter"/>
</dbReference>
<evidence type="ECO:0000259" key="18">
    <source>
        <dbReference type="Pfam" id="PF00361"/>
    </source>
</evidence>
<evidence type="ECO:0000256" key="6">
    <source>
        <dbReference type="ARBA" id="ARBA00022692"/>
    </source>
</evidence>
<dbReference type="AlphaFoldDB" id="A0A2P1DMH2"/>
<name>A0A2P1DMH2_9BIVA</name>
<evidence type="ECO:0000256" key="9">
    <source>
        <dbReference type="ARBA" id="ARBA00022982"/>
    </source>
</evidence>
<evidence type="ECO:0000256" key="13">
    <source>
        <dbReference type="ARBA" id="ARBA00023128"/>
    </source>
</evidence>
<evidence type="ECO:0000256" key="3">
    <source>
        <dbReference type="ARBA" id="ARBA00021096"/>
    </source>
</evidence>
<dbReference type="Pfam" id="PF06455">
    <property type="entry name" value="NADH5_C"/>
    <property type="match status" value="1"/>
</dbReference>
<organism evidence="20">
    <name type="scientific">Archivesica gigas</name>
    <dbReference type="NCBI Taxonomy" id="1298643"/>
    <lineage>
        <taxon>Eukaryota</taxon>
        <taxon>Metazoa</taxon>
        <taxon>Spiralia</taxon>
        <taxon>Lophotrochozoa</taxon>
        <taxon>Mollusca</taxon>
        <taxon>Bivalvia</taxon>
        <taxon>Autobranchia</taxon>
        <taxon>Heteroconchia</taxon>
        <taxon>Euheterodonta</taxon>
        <taxon>Imparidentia</taxon>
        <taxon>Neoheterodontei</taxon>
        <taxon>Venerida</taxon>
        <taxon>Glossoidea</taxon>
        <taxon>Vesicomyidae</taxon>
        <taxon>Archivesica</taxon>
    </lineage>
</organism>
<feature type="transmembrane region" description="Helical" evidence="17">
    <location>
        <begin position="270"/>
        <end position="291"/>
    </location>
</feature>
<feature type="transmembrane region" description="Helical" evidence="17">
    <location>
        <begin position="297"/>
        <end position="316"/>
    </location>
</feature>
<feature type="transmembrane region" description="Helical" evidence="17">
    <location>
        <begin position="370"/>
        <end position="393"/>
    </location>
</feature>
<evidence type="ECO:0000256" key="8">
    <source>
        <dbReference type="ARBA" id="ARBA00022967"/>
    </source>
</evidence>
<sequence length="557" mass="61218">MKIVLMILVGVIIILFIWSKGWFCEYLVLELGSTDCDRFPSVRFHVVMDTMSLLMGFTVMYISAVVMLYSWFYMSHEVYFKRFMLLLVLFVMAMLLLVFVPGFLPMMIGWDFLGVISYLLVIYRMNKPSLSAGTLTFVSNRVGDACFIMGIVFLMSSMAFDCYSMWSSSSQFIIAGAVSLGSLTKSAQIPFSAWLPAAMAAPTPVSTWVHSSTLVAAGVYVMLRYPDLVDEAWDLAVFVSSCSTVLVAGSSSAGEMDLKKVLALSTLSQVASMMLFLAMGAIQVAFFHMVVHSFLKALLFMAVGSIIFYSGGLQDVRLMGGLAWKAPLLYLWLVVSILSLIGLPFMAGFYSKEYMIAFLVDGNFPGMSAMMVILGMASTLYYSGRVLVLLLVSSGGSTTRHYSDGGLALSVSCFLLMLGAVFSGSLIHNVLKLSRGFTSLEVGGFYMKLTYATLSILVVSCLFSLYQKTWLKMLAKEFLGKMWFFKGLSGNHLSSGLLVSCSSLIKIVENGWVGDFLWGSGMSGVMFGLMSITRGLNYNFIGVMVFIMTSCVFVLTL</sequence>
<dbReference type="GO" id="GO:0005743">
    <property type="term" value="C:mitochondrial inner membrane"/>
    <property type="evidence" value="ECO:0007669"/>
    <property type="project" value="UniProtKB-SubCell"/>
</dbReference>
<protein>
    <recommendedName>
        <fullName evidence="3">NADH-ubiquinone oxidoreductase chain 5</fullName>
        <ecNumber evidence="2">7.1.1.2</ecNumber>
    </recommendedName>
    <alternativeName>
        <fullName evidence="15">NADH dehydrogenase subunit 5</fullName>
    </alternativeName>
</protein>
<dbReference type="InterPro" id="IPR003945">
    <property type="entry name" value="NU5C-like"/>
</dbReference>
<evidence type="ECO:0000259" key="19">
    <source>
        <dbReference type="Pfam" id="PF06455"/>
    </source>
</evidence>
<feature type="domain" description="NADH dehydrogenase subunit 5 C-terminal" evidence="19">
    <location>
        <begin position="382"/>
        <end position="556"/>
    </location>
</feature>
<feature type="transmembrane region" description="Helical" evidence="17">
    <location>
        <begin position="107"/>
        <end position="125"/>
    </location>
</feature>